<reference evidence="3" key="1">
    <citation type="submission" date="2021-02" db="EMBL/GenBank/DDBJ databases">
        <authorList>
            <person name="Nowell W R."/>
        </authorList>
    </citation>
    <scope>NUCLEOTIDE SEQUENCE</scope>
    <source>
        <strain evidence="3">Ploen Becks lab</strain>
    </source>
</reference>
<dbReference type="EMBL" id="CAJNOC010000009">
    <property type="protein sequence ID" value="CAF0704911.1"/>
    <property type="molecule type" value="Genomic_DNA"/>
</dbReference>
<keyword evidence="4" id="KW-1185">Reference proteome</keyword>
<accession>A0A813M1G5</accession>
<evidence type="ECO:0000313" key="3">
    <source>
        <dbReference type="EMBL" id="CAF0704911.1"/>
    </source>
</evidence>
<dbReference type="PANTHER" id="PTHR12187">
    <property type="entry name" value="AGAP000124-PA"/>
    <property type="match status" value="1"/>
</dbReference>
<keyword evidence="2" id="KW-0443">Lipid metabolism</keyword>
<dbReference type="InterPro" id="IPR039034">
    <property type="entry name" value="INPP4"/>
</dbReference>
<dbReference type="Proteomes" id="UP000663879">
    <property type="component" value="Unassembled WGS sequence"/>
</dbReference>
<evidence type="ECO:0000256" key="1">
    <source>
        <dbReference type="ARBA" id="ARBA00022801"/>
    </source>
</evidence>
<dbReference type="OrthoDB" id="159395at2759"/>
<keyword evidence="1" id="KW-0378">Hydrolase</keyword>
<gene>
    <name evidence="3" type="ORF">OXX778_LOCUS208</name>
</gene>
<dbReference type="GO" id="GO:0016316">
    <property type="term" value="F:phosphatidylinositol-3,4-bisphosphate 4-phosphatase activity"/>
    <property type="evidence" value="ECO:0007669"/>
    <property type="project" value="InterPro"/>
</dbReference>
<sequence>MWQYKENLVYPNENLKNSIEKESFYRSNGNNIKVKQILSETALCFDVPIYVLNSWIMYFNDAADVIFKFKTIFKQDQTNDVFNYNLKSFEQNITNLETILRDYQSIFEYYLLNTKRFSDQEILRVKKSPLKSVEPLKFIPVNLHLEQFLVETNHSQIFEDTSLSEKTCYDFTSVGAFTTIHTCKSNFSKSLEALMHNDKKFEFDDPNDSINKYKTIDNEIWLVFYSIKLLSDIGNQLIELKLHTFHRKSDKLLKEIDILKGRMEIIYRVLIDSFNLSLSKYAEFAHIEIKQQFYNVKEQMTFFRVKFKAFYIEFDNLVLNGEFNKLNDFLVEIMIVLVDFYNLVISKGICDKFGFVNQCATFCQAMTTLISTIDLKYNKNSYHTDLELKKMLEFHQKNGFLFQVESMLSCFSTEHTMIFEHHLALQNLHNVYIHLPTNYVTLVESSTNYIKFNVERDGFHIYMYTINDSKPIRVYPLLVNVGINEASVTSNLLGKNYLQIFVNSQAISKLISYYQKSKSDLKENQHKLENILYHLNTKKSLFEDSRPVELLHKVAETTRLMNGFRVTNCKSGKDRSGVGVSLEQCLLLLRNHNLENSMTQEVLDDFRRNGTRMDILKKNVGNAKYAFNKLRYFLLPQLYRPPIELCDDLDT</sequence>
<evidence type="ECO:0000256" key="2">
    <source>
        <dbReference type="ARBA" id="ARBA00023098"/>
    </source>
</evidence>
<comment type="caution">
    <text evidence="3">The sequence shown here is derived from an EMBL/GenBank/DDBJ whole genome shotgun (WGS) entry which is preliminary data.</text>
</comment>
<evidence type="ECO:0000313" key="4">
    <source>
        <dbReference type="Proteomes" id="UP000663879"/>
    </source>
</evidence>
<dbReference type="AlphaFoldDB" id="A0A813M1G5"/>
<name>A0A813M1G5_9BILA</name>
<dbReference type="PANTHER" id="PTHR12187:SF11">
    <property type="entry name" value="PHOSPHATIDYLINOSITOL-3,4-BISPHOSPHATE 4-PHOSPHATASE"/>
    <property type="match status" value="1"/>
</dbReference>
<organism evidence="3 4">
    <name type="scientific">Brachionus calyciflorus</name>
    <dbReference type="NCBI Taxonomy" id="104777"/>
    <lineage>
        <taxon>Eukaryota</taxon>
        <taxon>Metazoa</taxon>
        <taxon>Spiralia</taxon>
        <taxon>Gnathifera</taxon>
        <taxon>Rotifera</taxon>
        <taxon>Eurotatoria</taxon>
        <taxon>Monogononta</taxon>
        <taxon>Pseudotrocha</taxon>
        <taxon>Ploima</taxon>
        <taxon>Brachionidae</taxon>
        <taxon>Brachionus</taxon>
    </lineage>
</organism>
<dbReference type="GO" id="GO:0005737">
    <property type="term" value="C:cytoplasm"/>
    <property type="evidence" value="ECO:0007669"/>
    <property type="project" value="TreeGrafter"/>
</dbReference>
<protein>
    <submittedName>
        <fullName evidence="3">Uncharacterized protein</fullName>
    </submittedName>
</protein>
<proteinExistence type="predicted"/>